<reference evidence="3" key="1">
    <citation type="submission" date="2016-11" db="EMBL/GenBank/DDBJ databases">
        <authorList>
            <person name="Varghese N."/>
            <person name="Submissions S."/>
        </authorList>
    </citation>
    <scope>NUCLEOTIDE SEQUENCE [LARGE SCALE GENOMIC DNA]</scope>
    <source>
        <strain evidence="3">DSM 24724</strain>
    </source>
</reference>
<evidence type="ECO:0000313" key="3">
    <source>
        <dbReference type="Proteomes" id="UP000184028"/>
    </source>
</evidence>
<dbReference type="STRING" id="946677.SAMN05444484_10717"/>
<dbReference type="EMBL" id="FRBT01000007">
    <property type="protein sequence ID" value="SHM55502.1"/>
    <property type="molecule type" value="Genomic_DNA"/>
</dbReference>
<dbReference type="Proteomes" id="UP000184028">
    <property type="component" value="Unassembled WGS sequence"/>
</dbReference>
<feature type="transmembrane region" description="Helical" evidence="1">
    <location>
        <begin position="252"/>
        <end position="270"/>
    </location>
</feature>
<keyword evidence="1" id="KW-0812">Transmembrane</keyword>
<keyword evidence="1" id="KW-1133">Transmembrane helix</keyword>
<dbReference type="AlphaFoldDB" id="A0A1M7JR46"/>
<evidence type="ECO:0000313" key="2">
    <source>
        <dbReference type="EMBL" id="SHM55502.1"/>
    </source>
</evidence>
<evidence type="ECO:0000256" key="1">
    <source>
        <dbReference type="SAM" id="Phobius"/>
    </source>
</evidence>
<name>A0A1M7JR46_9FLAO</name>
<sequence length="369" mass="43186">MSMRNITQEKIENDYKDAIRNKYVSQKETEKYSHYLSNPSQALLRDLCRETLKSDPRTDDLNVYRIFFKFDFNPNEENTSVPYTDKFRKIGDLYKEGKKATKINTLDLAAVLVDFQPRPFKKFKEKGFVEIDKIEGPSDPKRNPYKPEIFFAKIEDKPVEENDTEIEEVHFEEHECSANTESVIQEEDLVREESLSREEDLVQEEIFNTSESFNEAQSLIINDSQIMAQNNFDVKAIERSIKRILEKSKTKVIMAIIIFSLSFGIYATFFKKQCMQWSGDHYEEVSCDLEIQGFGTFNSPEPYDNRVINLRRIAVCDTTTFFRNEKAIVWYAKVGNNAEFFNTHGTHPENGKALRPITPYIIDKYVKKH</sequence>
<keyword evidence="3" id="KW-1185">Reference proteome</keyword>
<gene>
    <name evidence="2" type="ORF">SAMN05444484_10717</name>
</gene>
<keyword evidence="1" id="KW-0472">Membrane</keyword>
<organism evidence="2 3">
    <name type="scientific">Flavobacterium chilense</name>
    <dbReference type="NCBI Taxonomy" id="946677"/>
    <lineage>
        <taxon>Bacteria</taxon>
        <taxon>Pseudomonadati</taxon>
        <taxon>Bacteroidota</taxon>
        <taxon>Flavobacteriia</taxon>
        <taxon>Flavobacteriales</taxon>
        <taxon>Flavobacteriaceae</taxon>
        <taxon>Flavobacterium</taxon>
    </lineage>
</organism>
<proteinExistence type="predicted"/>
<accession>A0A1M7JR46</accession>
<protein>
    <submittedName>
        <fullName evidence="2">Uncharacterized protein</fullName>
    </submittedName>
</protein>